<protein>
    <submittedName>
        <fullName evidence="2">Exopolysaccharide biosynthesis protein</fullName>
    </submittedName>
</protein>
<dbReference type="PANTHER" id="PTHR41795:SF1">
    <property type="entry name" value="EXOPOLYSACCHARIDE SYNTHESIS PROTEIN"/>
    <property type="match status" value="1"/>
</dbReference>
<evidence type="ECO:0000313" key="3">
    <source>
        <dbReference type="Proteomes" id="UP000182703"/>
    </source>
</evidence>
<dbReference type="RefSeq" id="WP_071924430.1">
    <property type="nucleotide sequence ID" value="NZ_CP018095.1"/>
</dbReference>
<dbReference type="PANTHER" id="PTHR41795">
    <property type="entry name" value="EXOPOLYSACCHARIDE SYNTHESIS PROTEIN"/>
    <property type="match status" value="1"/>
</dbReference>
<organism evidence="2 3">
    <name type="scientific">Chelatococcus daeguensis</name>
    <dbReference type="NCBI Taxonomy" id="444444"/>
    <lineage>
        <taxon>Bacteria</taxon>
        <taxon>Pseudomonadati</taxon>
        <taxon>Pseudomonadota</taxon>
        <taxon>Alphaproteobacteria</taxon>
        <taxon>Hyphomicrobiales</taxon>
        <taxon>Chelatococcaceae</taxon>
        <taxon>Chelatococcus</taxon>
    </lineage>
</organism>
<dbReference type="Pfam" id="PF06055">
    <property type="entry name" value="ExoD"/>
    <property type="match status" value="1"/>
</dbReference>
<dbReference type="Proteomes" id="UP000182703">
    <property type="component" value="Chromosome"/>
</dbReference>
<proteinExistence type="predicted"/>
<feature type="transmembrane region" description="Helical" evidence="1">
    <location>
        <begin position="164"/>
        <end position="186"/>
    </location>
</feature>
<gene>
    <name evidence="2" type="ORF">BOQ54_07375</name>
</gene>
<keyword evidence="3" id="KW-1185">Reference proteome</keyword>
<feature type="transmembrane region" description="Helical" evidence="1">
    <location>
        <begin position="140"/>
        <end position="158"/>
    </location>
</feature>
<keyword evidence="1" id="KW-0472">Membrane</keyword>
<evidence type="ECO:0000256" key="1">
    <source>
        <dbReference type="SAM" id="Phobius"/>
    </source>
</evidence>
<dbReference type="EMBL" id="CP018095">
    <property type="protein sequence ID" value="APF38954.1"/>
    <property type="molecule type" value="Genomic_DNA"/>
</dbReference>
<keyword evidence="1" id="KW-1133">Transmembrane helix</keyword>
<evidence type="ECO:0000313" key="2">
    <source>
        <dbReference type="EMBL" id="APF38954.1"/>
    </source>
</evidence>
<feature type="transmembrane region" description="Helical" evidence="1">
    <location>
        <begin position="193"/>
        <end position="215"/>
    </location>
</feature>
<reference evidence="2 3" key="1">
    <citation type="submission" date="2016-11" db="EMBL/GenBank/DDBJ databases">
        <title>Complete genome sequence of the aerobically denitrifying bacterium Chelatococcus daeguensis TAD1.</title>
        <authorList>
            <person name="Yang Y."/>
            <person name="Huang S."/>
            <person name="Lin E."/>
        </authorList>
    </citation>
    <scope>NUCLEOTIDE SEQUENCE [LARGE SCALE GENOMIC DNA]</scope>
    <source>
        <strain evidence="2 3">TAD1</strain>
    </source>
</reference>
<dbReference type="AlphaFoldDB" id="A0AAC9JSL5"/>
<name>A0AAC9JSL5_9HYPH</name>
<keyword evidence="1" id="KW-0812">Transmembrane</keyword>
<sequence length="217" mass="23603">MLDDTNRMPVVFGVARPRRRFSEVLRDLAAFPSERVRVADILDAFGDRAFGALMLIFAVPNVLPLPPGTSSVLGAPLLFIAAQLMLGRPVLWLPQFITERSLARNDFAAMADKLLPHLTRFERMLQPRLTGLFNPMHDRIIGGACLILAIILFLPIPFGNMLPAFAISAFAIGLMERDGIAVAVGWLGKLASLAVLAAISTALVAAAAAFFTHLWPF</sequence>
<dbReference type="KEGG" id="cdq:BOQ54_07375"/>
<accession>A0AAC9JSL5</accession>
<dbReference type="PIRSF" id="PIRSF033239">
    <property type="entry name" value="ExoD"/>
    <property type="match status" value="1"/>
</dbReference>
<dbReference type="InterPro" id="IPR010331">
    <property type="entry name" value="ExoD"/>
</dbReference>